<proteinExistence type="predicted"/>
<dbReference type="RefSeq" id="WP_243011350.1">
    <property type="nucleotide sequence ID" value="NZ_JALGAR010000001.1"/>
</dbReference>
<keyword evidence="1" id="KW-0472">Membrane</keyword>
<keyword evidence="3" id="KW-1185">Reference proteome</keyword>
<gene>
    <name evidence="2" type="ORF">MQH31_06345</name>
</gene>
<feature type="transmembrane region" description="Helical" evidence="1">
    <location>
        <begin position="165"/>
        <end position="187"/>
    </location>
</feature>
<evidence type="ECO:0000313" key="2">
    <source>
        <dbReference type="EMBL" id="MCI4657431.1"/>
    </source>
</evidence>
<dbReference type="AlphaFoldDB" id="A0AA41QTL8"/>
<evidence type="ECO:0000256" key="1">
    <source>
        <dbReference type="SAM" id="Phobius"/>
    </source>
</evidence>
<comment type="caution">
    <text evidence="2">The sequence shown here is derived from an EMBL/GenBank/DDBJ whole genome shotgun (WGS) entry which is preliminary data.</text>
</comment>
<protein>
    <submittedName>
        <fullName evidence="2">Uncharacterized protein</fullName>
    </submittedName>
</protein>
<sequence length="248" mass="26759">MSVLNSMPYHHAVSRVSRWCSWYTREVDDQVAGGRRDELASDLYEHAVWADEVGTTPRAAARAILSRALRGAPADLSWRRAQRRRLALAEPVAYRARRLEGVAASLVLLVASAQLAWGVFVLSRIAISTVAGDIRPGSATAITVALFTVISGAGVVLLARPRTRFWGSLGMAISSFGLVHFGLYQLYSLSATVGALTYSMPAWDLASTGVIAGLTLFFAAAAIWWWPARRSVPSGDSVGRVTLGKQES</sequence>
<name>A0AA41QTL8_9MICO</name>
<feature type="transmembrane region" description="Helical" evidence="1">
    <location>
        <begin position="102"/>
        <end position="127"/>
    </location>
</feature>
<accession>A0AA41QTL8</accession>
<feature type="transmembrane region" description="Helical" evidence="1">
    <location>
        <begin position="207"/>
        <end position="226"/>
    </location>
</feature>
<keyword evidence="1" id="KW-0812">Transmembrane</keyword>
<dbReference type="EMBL" id="JALGAR010000001">
    <property type="protein sequence ID" value="MCI4657431.1"/>
    <property type="molecule type" value="Genomic_DNA"/>
</dbReference>
<evidence type="ECO:0000313" key="3">
    <source>
        <dbReference type="Proteomes" id="UP001165341"/>
    </source>
</evidence>
<organism evidence="2 3">
    <name type="scientific">Cryobacterium zhongshanensis</name>
    <dbReference type="NCBI Taxonomy" id="2928153"/>
    <lineage>
        <taxon>Bacteria</taxon>
        <taxon>Bacillati</taxon>
        <taxon>Actinomycetota</taxon>
        <taxon>Actinomycetes</taxon>
        <taxon>Micrococcales</taxon>
        <taxon>Microbacteriaceae</taxon>
        <taxon>Cryobacterium</taxon>
    </lineage>
</organism>
<keyword evidence="1" id="KW-1133">Transmembrane helix</keyword>
<dbReference type="Proteomes" id="UP001165341">
    <property type="component" value="Unassembled WGS sequence"/>
</dbReference>
<feature type="transmembrane region" description="Helical" evidence="1">
    <location>
        <begin position="139"/>
        <end position="158"/>
    </location>
</feature>
<reference evidence="2" key="1">
    <citation type="submission" date="2022-03" db="EMBL/GenBank/DDBJ databases">
        <title>Cryobacterium sp. nov. strain ZS14-85, isolated from Antarctic soil.</title>
        <authorList>
            <person name="Li J."/>
            <person name="Niu G."/>
        </authorList>
    </citation>
    <scope>NUCLEOTIDE SEQUENCE</scope>
    <source>
        <strain evidence="2">ZS14-85</strain>
    </source>
</reference>